<protein>
    <submittedName>
        <fullName evidence="1">Uncharacterized protein</fullName>
    </submittedName>
</protein>
<dbReference type="EMBL" id="FQXC01000001">
    <property type="protein sequence ID" value="SHG91804.1"/>
    <property type="molecule type" value="Genomic_DNA"/>
</dbReference>
<dbReference type="AlphaFoldDB" id="A0A1M5NQD6"/>
<reference evidence="1 2" key="1">
    <citation type="submission" date="2016-11" db="EMBL/GenBank/DDBJ databases">
        <authorList>
            <person name="Jaros S."/>
            <person name="Januszkiewicz K."/>
            <person name="Wedrychowicz H."/>
        </authorList>
    </citation>
    <scope>NUCLEOTIDE SEQUENCE [LARGE SCALE GENOMIC DNA]</scope>
    <source>
        <strain evidence="1 2">DSM 29431</strain>
    </source>
</reference>
<gene>
    <name evidence="1" type="ORF">SAMN05443551_1012</name>
</gene>
<organism evidence="1 2">
    <name type="scientific">Marivita hallyeonensis</name>
    <dbReference type="NCBI Taxonomy" id="996342"/>
    <lineage>
        <taxon>Bacteria</taxon>
        <taxon>Pseudomonadati</taxon>
        <taxon>Pseudomonadota</taxon>
        <taxon>Alphaproteobacteria</taxon>
        <taxon>Rhodobacterales</taxon>
        <taxon>Roseobacteraceae</taxon>
        <taxon>Marivita</taxon>
    </lineage>
</organism>
<dbReference type="STRING" id="996342.SAMN05443551_1012"/>
<keyword evidence="2" id="KW-1185">Reference proteome</keyword>
<proteinExistence type="predicted"/>
<evidence type="ECO:0000313" key="1">
    <source>
        <dbReference type="EMBL" id="SHG91804.1"/>
    </source>
</evidence>
<evidence type="ECO:0000313" key="2">
    <source>
        <dbReference type="Proteomes" id="UP000184221"/>
    </source>
</evidence>
<name>A0A1M5NQD6_9RHOB</name>
<accession>A0A1M5NQD6</accession>
<sequence>MRPTVMQLESAGCLRREFIPQDEGVRQAPPRQSAFLPRGVRHHRRGFTLHMAQLSSLPCAHILGRLTLTGGKEEAASRFILPNKLPPEASQPIRYAQPVEEQTI</sequence>
<dbReference type="Proteomes" id="UP000184221">
    <property type="component" value="Unassembled WGS sequence"/>
</dbReference>